<feature type="signal peptide" evidence="10">
    <location>
        <begin position="1"/>
        <end position="26"/>
    </location>
</feature>
<feature type="binding site" description="covalent" evidence="8">
    <location>
        <position position="149"/>
    </location>
    <ligand>
        <name>heme c</name>
        <dbReference type="ChEBI" id="CHEBI:61717"/>
        <label>2</label>
    </ligand>
</feature>
<evidence type="ECO:0000256" key="1">
    <source>
        <dbReference type="ARBA" id="ARBA00004418"/>
    </source>
</evidence>
<name>A0A1S7LMK8_MAGMO</name>
<dbReference type="InterPro" id="IPR050597">
    <property type="entry name" value="Cytochrome_c_Oxidase_Subunit"/>
</dbReference>
<dbReference type="GO" id="GO:0005506">
    <property type="term" value="F:iron ion binding"/>
    <property type="evidence" value="ECO:0007669"/>
    <property type="project" value="InterPro"/>
</dbReference>
<dbReference type="EC" id="1.8.2.-" evidence="12"/>
<keyword evidence="4 9" id="KW-0479">Metal-binding</keyword>
<keyword evidence="3 8" id="KW-0349">Heme</keyword>
<sequence>MQKKKMNSLFMAGALLAGSMIMGAQAQAGSHGGGMASAKALSDTCAGCHGTDGVAVGPAMPTIAGQPAAHIAEVMKEYKAGERPSTIMGRISKGYSDAEIDAIAKYLAKETWGNNVANPRLAMKTGTPFTKVDDALAAKGEKYAKKLKCGKCHEDAGRSTEDDMPRMAGQWVDYLLIKMDDYKNPDMKVPQPKKMKKRMKKATLEQLQAISHYYASQK</sequence>
<keyword evidence="7 9" id="KW-0408">Iron</keyword>
<dbReference type="GO" id="GO:0009055">
    <property type="term" value="F:electron transfer activity"/>
    <property type="evidence" value="ECO:0007669"/>
    <property type="project" value="InterPro"/>
</dbReference>
<dbReference type="SMR" id="A0A1S7LMK8"/>
<dbReference type="EMBL" id="LO017727">
    <property type="protein sequence ID" value="CRH06976.1"/>
    <property type="molecule type" value="Genomic_DNA"/>
</dbReference>
<dbReference type="PANTHER" id="PTHR33751">
    <property type="entry name" value="CBB3-TYPE CYTOCHROME C OXIDASE SUBUNIT FIXP"/>
    <property type="match status" value="1"/>
</dbReference>
<feature type="binding site" description="covalent" evidence="8">
    <location>
        <position position="152"/>
    </location>
    <ligand>
        <name>heme c</name>
        <dbReference type="ChEBI" id="CHEBI:61717"/>
        <label>2</label>
    </ligand>
</feature>
<protein>
    <submittedName>
        <fullName evidence="12">Cytochrome subunit of sulfide dehydrogenase FccA</fullName>
        <ecNumber evidence="12">1.8.2.-</ecNumber>
    </submittedName>
</protein>
<evidence type="ECO:0000256" key="10">
    <source>
        <dbReference type="SAM" id="SignalP"/>
    </source>
</evidence>
<dbReference type="Pfam" id="PF00034">
    <property type="entry name" value="Cytochrom_C"/>
    <property type="match status" value="1"/>
</dbReference>
<dbReference type="InterPro" id="IPR009056">
    <property type="entry name" value="Cyt_c-like_dom"/>
</dbReference>
<dbReference type="GO" id="GO:0042597">
    <property type="term" value="C:periplasmic space"/>
    <property type="evidence" value="ECO:0007669"/>
    <property type="project" value="UniProtKB-SubCell"/>
</dbReference>
<evidence type="ECO:0000256" key="4">
    <source>
        <dbReference type="ARBA" id="ARBA00022723"/>
    </source>
</evidence>
<evidence type="ECO:0000256" key="6">
    <source>
        <dbReference type="ARBA" id="ARBA00022982"/>
    </source>
</evidence>
<feature type="domain" description="Cytochrome c" evidence="11">
    <location>
        <begin position="18"/>
        <end position="111"/>
    </location>
</feature>
<evidence type="ECO:0000313" key="12">
    <source>
        <dbReference type="EMBL" id="CRH06976.1"/>
    </source>
</evidence>
<feature type="binding site" description="covalent" evidence="8">
    <location>
        <position position="48"/>
    </location>
    <ligand>
        <name>heme c</name>
        <dbReference type="ChEBI" id="CHEBI:61717"/>
        <label>1</label>
    </ligand>
</feature>
<keyword evidence="12" id="KW-0560">Oxidoreductase</keyword>
<feature type="binding site" description="covalent" evidence="8">
    <location>
        <position position="45"/>
    </location>
    <ligand>
        <name>heme c</name>
        <dbReference type="ChEBI" id="CHEBI:61717"/>
        <label>1</label>
    </ligand>
</feature>
<evidence type="ECO:0000256" key="5">
    <source>
        <dbReference type="ARBA" id="ARBA00022764"/>
    </source>
</evidence>
<keyword evidence="6" id="KW-0249">Electron transport</keyword>
<dbReference type="Gene3D" id="1.10.760.10">
    <property type="entry name" value="Cytochrome c-like domain"/>
    <property type="match status" value="2"/>
</dbReference>
<dbReference type="PANTHER" id="PTHR33751:SF9">
    <property type="entry name" value="CYTOCHROME C4"/>
    <property type="match status" value="1"/>
</dbReference>
<dbReference type="InterPro" id="IPR036909">
    <property type="entry name" value="Cyt_c-like_dom_sf"/>
</dbReference>
<evidence type="ECO:0000256" key="2">
    <source>
        <dbReference type="ARBA" id="ARBA00022448"/>
    </source>
</evidence>
<feature type="binding site" description="axial binding residue" evidence="9">
    <location>
        <position position="88"/>
    </location>
    <ligand>
        <name>heme c</name>
        <dbReference type="ChEBI" id="CHEBI:61717"/>
        <label>1</label>
    </ligand>
    <ligandPart>
        <name>Fe</name>
        <dbReference type="ChEBI" id="CHEBI:18248"/>
    </ligandPart>
</feature>
<feature type="binding site" description="axial binding residue" evidence="9">
    <location>
        <position position="49"/>
    </location>
    <ligand>
        <name>heme c</name>
        <dbReference type="ChEBI" id="CHEBI:61717"/>
        <label>1</label>
    </ligand>
    <ligandPart>
        <name>Fe</name>
        <dbReference type="ChEBI" id="CHEBI:18248"/>
    </ligandPart>
</feature>
<dbReference type="AlphaFoldDB" id="A0A1S7LMK8"/>
<organism evidence="12">
    <name type="scientific">Magnetococcus massalia (strain MO-1)</name>
    <dbReference type="NCBI Taxonomy" id="451514"/>
    <lineage>
        <taxon>Bacteria</taxon>
        <taxon>Pseudomonadati</taxon>
        <taxon>Pseudomonadota</taxon>
        <taxon>Magnetococcia</taxon>
        <taxon>Magnetococcales</taxon>
        <taxon>Magnetococcaceae</taxon>
        <taxon>Magnetococcus</taxon>
    </lineage>
</organism>
<feature type="binding site" description="axial binding residue" evidence="9">
    <location>
        <position position="195"/>
    </location>
    <ligand>
        <name>heme c</name>
        <dbReference type="ChEBI" id="CHEBI:61717"/>
        <label>2</label>
    </ligand>
    <ligandPart>
        <name>Fe</name>
        <dbReference type="ChEBI" id="CHEBI:18248"/>
    </ligandPart>
</feature>
<dbReference type="SUPFAM" id="SSF46626">
    <property type="entry name" value="Cytochrome c"/>
    <property type="match status" value="2"/>
</dbReference>
<comment type="PTM">
    <text evidence="8">Binds 2 heme c groups covalently per subunit.</text>
</comment>
<keyword evidence="5" id="KW-0574">Periplasm</keyword>
<feature type="binding site" description="axial binding residue" evidence="9">
    <location>
        <position position="153"/>
    </location>
    <ligand>
        <name>heme c</name>
        <dbReference type="ChEBI" id="CHEBI:61717"/>
        <label>2</label>
    </ligand>
    <ligandPart>
        <name>Fe</name>
        <dbReference type="ChEBI" id="CHEBI:18248"/>
    </ligandPart>
</feature>
<keyword evidence="2" id="KW-0813">Transport</keyword>
<evidence type="ECO:0000256" key="9">
    <source>
        <dbReference type="PIRSR" id="PIRSR000005-2"/>
    </source>
</evidence>
<evidence type="ECO:0000259" key="11">
    <source>
        <dbReference type="PROSITE" id="PS51007"/>
    </source>
</evidence>
<dbReference type="PROSITE" id="PS51007">
    <property type="entry name" value="CYTC"/>
    <property type="match status" value="2"/>
</dbReference>
<gene>
    <name evidence="12" type="primary">fccA</name>
    <name evidence="12" type="ORF">MAGMO_2828</name>
</gene>
<dbReference type="GO" id="GO:0016491">
    <property type="term" value="F:oxidoreductase activity"/>
    <property type="evidence" value="ECO:0007669"/>
    <property type="project" value="UniProtKB-KW"/>
</dbReference>
<dbReference type="InterPro" id="IPR024167">
    <property type="entry name" value="Cytochrome_c4-like"/>
</dbReference>
<evidence type="ECO:0000256" key="8">
    <source>
        <dbReference type="PIRSR" id="PIRSR000005-1"/>
    </source>
</evidence>
<feature type="domain" description="Cytochrome c" evidence="11">
    <location>
        <begin position="135"/>
        <end position="218"/>
    </location>
</feature>
<proteinExistence type="predicted"/>
<accession>A0A1S7LMK8</accession>
<dbReference type="PIRSF" id="PIRSF000005">
    <property type="entry name" value="Cytochrome_c4"/>
    <property type="match status" value="1"/>
</dbReference>
<evidence type="ECO:0000256" key="7">
    <source>
        <dbReference type="ARBA" id="ARBA00023004"/>
    </source>
</evidence>
<evidence type="ECO:0000256" key="3">
    <source>
        <dbReference type="ARBA" id="ARBA00022617"/>
    </source>
</evidence>
<reference evidence="12" key="1">
    <citation type="submission" date="2015-04" db="EMBL/GenBank/DDBJ databases">
        <authorList>
            <person name="Syromyatnikov M.Y."/>
            <person name="Popov V.N."/>
        </authorList>
    </citation>
    <scope>NUCLEOTIDE SEQUENCE</scope>
    <source>
        <strain evidence="12">MO-1</strain>
    </source>
</reference>
<feature type="chain" id="PRO_5012548994" evidence="10">
    <location>
        <begin position="27"/>
        <end position="218"/>
    </location>
</feature>
<dbReference type="GO" id="GO:0020037">
    <property type="term" value="F:heme binding"/>
    <property type="evidence" value="ECO:0007669"/>
    <property type="project" value="InterPro"/>
</dbReference>
<keyword evidence="10" id="KW-0732">Signal</keyword>
<comment type="subcellular location">
    <subcellularLocation>
        <location evidence="1">Periplasm</location>
    </subcellularLocation>
</comment>